<proteinExistence type="predicted"/>
<dbReference type="Gene3D" id="3.40.50.300">
    <property type="entry name" value="P-loop containing nucleotide triphosphate hydrolases"/>
    <property type="match status" value="1"/>
</dbReference>
<dbReference type="InterPro" id="IPR027417">
    <property type="entry name" value="P-loop_NTPase"/>
</dbReference>
<reference evidence="2 3" key="1">
    <citation type="journal article" date="2020" name="Harmful Algae">
        <title>Molecular and morphological characterization of a novel dihydroanatoxin-a producing Microcoleus species (cyanobacteria) from the Russian River, California, USA.</title>
        <authorList>
            <person name="Conklin K.Y."/>
            <person name="Stancheva R."/>
            <person name="Otten T.G."/>
            <person name="Fadness R."/>
            <person name="Boyer G.L."/>
            <person name="Read B."/>
            <person name="Zhang X."/>
            <person name="Sheath R.G."/>
        </authorList>
    </citation>
    <scope>NUCLEOTIDE SEQUENCE [LARGE SCALE GENOMIC DNA]</scope>
    <source>
        <strain evidence="2 3">PTRS2</strain>
    </source>
</reference>
<dbReference type="PROSITE" id="PS50837">
    <property type="entry name" value="NACHT"/>
    <property type="match status" value="1"/>
</dbReference>
<comment type="caution">
    <text evidence="2">The sequence shown here is derived from an EMBL/GenBank/DDBJ whole genome shotgun (WGS) entry which is preliminary data.</text>
</comment>
<evidence type="ECO:0000259" key="1">
    <source>
        <dbReference type="PROSITE" id="PS50837"/>
    </source>
</evidence>
<evidence type="ECO:0000313" key="2">
    <source>
        <dbReference type="EMBL" id="MEK0188359.1"/>
    </source>
</evidence>
<keyword evidence="3" id="KW-1185">Reference proteome</keyword>
<name>A0ABU8YV87_9CYAN</name>
<feature type="domain" description="NACHT" evidence="1">
    <location>
        <begin position="206"/>
        <end position="297"/>
    </location>
</feature>
<dbReference type="InterPro" id="IPR007111">
    <property type="entry name" value="NACHT_NTPase"/>
</dbReference>
<protein>
    <submittedName>
        <fullName evidence="2">NACHT domain-containing protein</fullName>
    </submittedName>
</protein>
<dbReference type="SUPFAM" id="SSF52540">
    <property type="entry name" value="P-loop containing nucleoside triphosphate hydrolases"/>
    <property type="match status" value="1"/>
</dbReference>
<dbReference type="EMBL" id="JBBLXS010000589">
    <property type="protein sequence ID" value="MEK0188359.1"/>
    <property type="molecule type" value="Genomic_DNA"/>
</dbReference>
<dbReference type="RefSeq" id="WP_340525710.1">
    <property type="nucleotide sequence ID" value="NZ_JBBLXS010000589.1"/>
</dbReference>
<dbReference type="Pfam" id="PF22727">
    <property type="entry name" value="NCH2"/>
    <property type="match status" value="1"/>
</dbReference>
<evidence type="ECO:0000313" key="3">
    <source>
        <dbReference type="Proteomes" id="UP001384579"/>
    </source>
</evidence>
<dbReference type="PANTHER" id="PTHR46844">
    <property type="entry name" value="SLR5058 PROTEIN"/>
    <property type="match status" value="1"/>
</dbReference>
<sequence>MMVRTPDSSEDLFAEAGTNWDLQKLYKDLAVAKQDFAPHMKLGLRDVEKLHLRGLLCDYAPAIMAEKIQKSYGGLRTALSQTIYRYVEQLTKQPLYTLKNWRDIPKWLEQTGYKIQLFDAVDGEKALASYPSEDIEALVQKVRSHFDKTIQDECTNLCTFNLGDIPMQTNLTKMYVQTRLNESQGLGSSEFSQERQLSNEIVLKYPKLIVLGKPGAGKTTLLQYIALNCDEIEFQPKLVPVFISLKTLVENAKHTEEIDILGYIQNKYCCNNVSEQELKSLLSHGRLLFLLDGLDEVIAEKISIVNPQIYGLIDSNNRFIVSCRKEFTAYKSKSFAKFIFCKIADFDRTQREYFIEKWFDEVVVIPQQRPVKANDLIKKLDLPENQRIRELADTPLLLHLICLIFQERGDLPSKRVDIYREAIDLLLEKWNQFNKRLHIDVVEFKKVLRRIAAKTFETGKSYFEEVEISPIIGDYPQILHTTEVLSGLIIKKGWRQYAFSHQTFQEYLTAEEFVNSKQLLSQLIIHITEPRWREVFLLVAEMLMPADADDLLWSIKESIDRLLENQIFQDFLQWLDDKSTQVKEVESLRYKLASIRSLYFDLALELDGPNSVYTDENTLAYAIDPAINDNLDPHINDNLDLNFYDALRFENFYNSASSGAYSFFNIPLDLDLVNHLNHLISSTINPELQCKLQELKDCILEPEADFERRQQRWKSHRFIWIKQLRNMMIKYRNIGHDWQFNNEQIKLLKQYYEANKLLWECLAISNVSVEVRSHIEYNLFLPVDSSLSSKKQGKRCSS</sequence>
<dbReference type="Proteomes" id="UP001384579">
    <property type="component" value="Unassembled WGS sequence"/>
</dbReference>
<dbReference type="Pfam" id="PF05729">
    <property type="entry name" value="NACHT"/>
    <property type="match status" value="1"/>
</dbReference>
<organism evidence="2 3">
    <name type="scientific">Microcoleus anatoxicus PTRS2</name>
    <dbReference type="NCBI Taxonomy" id="2705321"/>
    <lineage>
        <taxon>Bacteria</taxon>
        <taxon>Bacillati</taxon>
        <taxon>Cyanobacteriota</taxon>
        <taxon>Cyanophyceae</taxon>
        <taxon>Oscillatoriophycideae</taxon>
        <taxon>Oscillatoriales</taxon>
        <taxon>Microcoleaceae</taxon>
        <taxon>Microcoleus</taxon>
        <taxon>Microcoleus anatoxicus</taxon>
    </lineage>
</organism>
<accession>A0ABU8YV87</accession>
<dbReference type="InterPro" id="IPR054501">
    <property type="entry name" value="NCH2"/>
</dbReference>
<gene>
    <name evidence="2" type="ORF">WMG39_26470</name>
</gene>
<dbReference type="PANTHER" id="PTHR46844:SF1">
    <property type="entry name" value="SLR5058 PROTEIN"/>
    <property type="match status" value="1"/>
</dbReference>